<evidence type="ECO:0000313" key="2">
    <source>
        <dbReference type="Proteomes" id="UP000683925"/>
    </source>
</evidence>
<dbReference type="OMA" id="GPWFIQK"/>
<dbReference type="OrthoDB" id="10278176at2759"/>
<dbReference type="AlphaFoldDB" id="A0A8S1X2D1"/>
<keyword evidence="2" id="KW-1185">Reference proteome</keyword>
<name>A0A8S1X2D1_PAROT</name>
<sequence length="182" mass="21585">MTHTNNIALQTSYDHFLNIDLDEMLPETPLGPWFIQKKKEPKHVKESPLKERKQFVIKKQHHKHMLTEPVKYQDQIEEISQFKQPSVDQIIKQHFTNHNLKINKSSQGIRERPSTNLIQNTTKQQLTRKKEERVSSVILLTRKKNIDLQLDKFLKLYHIYKIPLLNKCNITGNVCKLQSKKI</sequence>
<proteinExistence type="predicted"/>
<gene>
    <name evidence="1" type="ORF">POCTA_138.1.T1020062</name>
</gene>
<evidence type="ECO:0000313" key="1">
    <source>
        <dbReference type="EMBL" id="CAD8192436.1"/>
    </source>
</evidence>
<accession>A0A8S1X2D1</accession>
<comment type="caution">
    <text evidence="1">The sequence shown here is derived from an EMBL/GenBank/DDBJ whole genome shotgun (WGS) entry which is preliminary data.</text>
</comment>
<organism evidence="1 2">
    <name type="scientific">Paramecium octaurelia</name>
    <dbReference type="NCBI Taxonomy" id="43137"/>
    <lineage>
        <taxon>Eukaryota</taxon>
        <taxon>Sar</taxon>
        <taxon>Alveolata</taxon>
        <taxon>Ciliophora</taxon>
        <taxon>Intramacronucleata</taxon>
        <taxon>Oligohymenophorea</taxon>
        <taxon>Peniculida</taxon>
        <taxon>Parameciidae</taxon>
        <taxon>Paramecium</taxon>
    </lineage>
</organism>
<protein>
    <submittedName>
        <fullName evidence="1">Uncharacterized protein</fullName>
    </submittedName>
</protein>
<reference evidence="1" key="1">
    <citation type="submission" date="2021-01" db="EMBL/GenBank/DDBJ databases">
        <authorList>
            <consortium name="Genoscope - CEA"/>
            <person name="William W."/>
        </authorList>
    </citation>
    <scope>NUCLEOTIDE SEQUENCE</scope>
</reference>
<dbReference type="Proteomes" id="UP000683925">
    <property type="component" value="Unassembled WGS sequence"/>
</dbReference>
<dbReference type="EMBL" id="CAJJDP010000102">
    <property type="protein sequence ID" value="CAD8192436.1"/>
    <property type="molecule type" value="Genomic_DNA"/>
</dbReference>